<dbReference type="PROSITE" id="PS50043">
    <property type="entry name" value="HTH_LUXR_2"/>
    <property type="match status" value="1"/>
</dbReference>
<evidence type="ECO:0000313" key="7">
    <source>
        <dbReference type="EMBL" id="BDE97440.1"/>
    </source>
</evidence>
<keyword evidence="5" id="KW-0472">Membrane</keyword>
<feature type="transmembrane region" description="Helical" evidence="5">
    <location>
        <begin position="334"/>
        <end position="357"/>
    </location>
</feature>
<dbReference type="PANTHER" id="PTHR44688">
    <property type="entry name" value="DNA-BINDING TRANSCRIPTIONAL ACTIVATOR DEVR_DOSR"/>
    <property type="match status" value="1"/>
</dbReference>
<evidence type="ECO:0000256" key="5">
    <source>
        <dbReference type="SAM" id="Phobius"/>
    </source>
</evidence>
<accession>A0ABM7WM03</accession>
<dbReference type="SMART" id="SM00421">
    <property type="entry name" value="HTH_LUXR"/>
    <property type="match status" value="1"/>
</dbReference>
<dbReference type="Proteomes" id="UP001320544">
    <property type="component" value="Chromosome"/>
</dbReference>
<dbReference type="EMBL" id="AP025564">
    <property type="protein sequence ID" value="BDE97440.1"/>
    <property type="molecule type" value="Genomic_DNA"/>
</dbReference>
<feature type="transmembrane region" description="Helical" evidence="5">
    <location>
        <begin position="78"/>
        <end position="96"/>
    </location>
</feature>
<feature type="transmembrane region" description="Helical" evidence="5">
    <location>
        <begin position="51"/>
        <end position="71"/>
    </location>
</feature>
<dbReference type="InterPro" id="IPR000792">
    <property type="entry name" value="Tscrpt_reg_LuxR_C"/>
</dbReference>
<feature type="transmembrane region" description="Helical" evidence="5">
    <location>
        <begin position="20"/>
        <end position="39"/>
    </location>
</feature>
<organism evidence="7 8">
    <name type="scientific">Raoultibacter timonensis</name>
    <dbReference type="NCBI Taxonomy" id="1907662"/>
    <lineage>
        <taxon>Bacteria</taxon>
        <taxon>Bacillati</taxon>
        <taxon>Actinomycetota</taxon>
        <taxon>Coriobacteriia</taxon>
        <taxon>Eggerthellales</taxon>
        <taxon>Eggerthellaceae</taxon>
        <taxon>Raoultibacter</taxon>
    </lineage>
</organism>
<keyword evidence="8" id="KW-1185">Reference proteome</keyword>
<evidence type="ECO:0000313" key="8">
    <source>
        <dbReference type="Proteomes" id="UP001320544"/>
    </source>
</evidence>
<feature type="transmembrane region" description="Helical" evidence="5">
    <location>
        <begin position="220"/>
        <end position="239"/>
    </location>
</feature>
<feature type="transmembrane region" description="Helical" evidence="5">
    <location>
        <begin position="134"/>
        <end position="155"/>
    </location>
</feature>
<feature type="transmembrane region" description="Helical" evidence="5">
    <location>
        <begin position="300"/>
        <end position="322"/>
    </location>
</feature>
<dbReference type="CDD" id="cd06170">
    <property type="entry name" value="LuxR_C_like"/>
    <property type="match status" value="1"/>
</dbReference>
<gene>
    <name evidence="7" type="ORF">CE91St30_27730</name>
</gene>
<feature type="transmembrane region" description="Helical" evidence="5">
    <location>
        <begin position="395"/>
        <end position="419"/>
    </location>
</feature>
<feature type="transmembrane region" description="Helical" evidence="5">
    <location>
        <begin position="102"/>
        <end position="122"/>
    </location>
</feature>
<keyword evidence="5" id="KW-0812">Transmembrane</keyword>
<dbReference type="PANTHER" id="PTHR44688:SF16">
    <property type="entry name" value="DNA-BINDING TRANSCRIPTIONAL ACTIVATOR DEVR_DOSR"/>
    <property type="match status" value="1"/>
</dbReference>
<evidence type="ECO:0000256" key="2">
    <source>
        <dbReference type="ARBA" id="ARBA00023125"/>
    </source>
</evidence>
<feature type="domain" description="HTH luxR-type" evidence="6">
    <location>
        <begin position="450"/>
        <end position="515"/>
    </location>
</feature>
<feature type="transmembrane region" description="Helical" evidence="5">
    <location>
        <begin position="369"/>
        <end position="389"/>
    </location>
</feature>
<dbReference type="Pfam" id="PF00196">
    <property type="entry name" value="GerE"/>
    <property type="match status" value="1"/>
</dbReference>
<reference evidence="7 8" key="1">
    <citation type="submission" date="2022-01" db="EMBL/GenBank/DDBJ databases">
        <title>Novel bile acid biosynthetic pathways are enriched in the microbiome of centenarians.</title>
        <authorList>
            <person name="Sato Y."/>
            <person name="Atarashi K."/>
            <person name="Plichta R.D."/>
            <person name="Arai Y."/>
            <person name="Sasajima S."/>
            <person name="Kearney M.S."/>
            <person name="Suda W."/>
            <person name="Takeshita K."/>
            <person name="Sasaki T."/>
            <person name="Okamoto S."/>
            <person name="Skelly N.A."/>
            <person name="Okamura Y."/>
            <person name="Vlamakis H."/>
            <person name="Li Y."/>
            <person name="Tanoue T."/>
            <person name="Takei H."/>
            <person name="Nittono H."/>
            <person name="Narushima S."/>
            <person name="Irie J."/>
            <person name="Itoh H."/>
            <person name="Moriya K."/>
            <person name="Sugiura Y."/>
            <person name="Suematsu M."/>
            <person name="Moritoki N."/>
            <person name="Shibata S."/>
            <person name="Littman R.D."/>
            <person name="Fischbach A.M."/>
            <person name="Uwamino Y."/>
            <person name="Inoue T."/>
            <person name="Honda A."/>
            <person name="Hattori M."/>
            <person name="Murai T."/>
            <person name="Xavier J.R."/>
            <person name="Hirose N."/>
            <person name="Honda K."/>
        </authorList>
    </citation>
    <scope>NUCLEOTIDE SEQUENCE [LARGE SCALE GENOMIC DNA]</scope>
    <source>
        <strain evidence="7 8">CE91-St30</strain>
    </source>
</reference>
<evidence type="ECO:0000256" key="3">
    <source>
        <dbReference type="ARBA" id="ARBA00023163"/>
    </source>
</evidence>
<feature type="region of interest" description="Disordered" evidence="4">
    <location>
        <begin position="181"/>
        <end position="202"/>
    </location>
</feature>
<keyword evidence="1" id="KW-0805">Transcription regulation</keyword>
<evidence type="ECO:0000256" key="1">
    <source>
        <dbReference type="ARBA" id="ARBA00023015"/>
    </source>
</evidence>
<evidence type="ECO:0000259" key="6">
    <source>
        <dbReference type="PROSITE" id="PS50043"/>
    </source>
</evidence>
<protein>
    <recommendedName>
        <fullName evidence="6">HTH luxR-type domain-containing protein</fullName>
    </recommendedName>
</protein>
<dbReference type="InterPro" id="IPR036388">
    <property type="entry name" value="WH-like_DNA-bd_sf"/>
</dbReference>
<dbReference type="InterPro" id="IPR016032">
    <property type="entry name" value="Sig_transdc_resp-reg_C-effctor"/>
</dbReference>
<feature type="compositionally biased region" description="Polar residues" evidence="4">
    <location>
        <begin position="184"/>
        <end position="199"/>
    </location>
</feature>
<proteinExistence type="predicted"/>
<dbReference type="RefSeq" id="WP_244386736.1">
    <property type="nucleotide sequence ID" value="NZ_AP025564.1"/>
</dbReference>
<keyword evidence="3" id="KW-0804">Transcription</keyword>
<feature type="transmembrane region" description="Helical" evidence="5">
    <location>
        <begin position="270"/>
        <end position="293"/>
    </location>
</feature>
<keyword evidence="5" id="KW-1133">Transmembrane helix</keyword>
<keyword evidence="2" id="KW-0238">DNA-binding</keyword>
<dbReference type="Gene3D" id="1.10.10.10">
    <property type="entry name" value="Winged helix-like DNA-binding domain superfamily/Winged helix DNA-binding domain"/>
    <property type="match status" value="1"/>
</dbReference>
<dbReference type="PRINTS" id="PR00038">
    <property type="entry name" value="HTHLUXR"/>
</dbReference>
<sequence length="526" mass="57354">MNTQRNASLLDRLFNDWPIWLGYGLFWNWLWLLFVKPLGTAIGVSSSTILLDDRCIMVAAALAAFLLVCPLRERINTIVPLTAAAFAIATIASFIPSVSPALVQPVESVCSGAFAALLFVSWNMLIAQYDSGRVIRIASLALAAASLCAIVIFLLDASKQDMLLSLVPLCSVILLVPQLRKGTDGSSPASKTARKSNASEPIERFEEPAKGSALLKNMPWRLMCTVFLQGAAIGLWHFIFQSVTIVKCSAEFCIWREMSSVFGTLGFLDFVGFTSILGFLLAFALLLLTAYVLHLNFRRLIYQIGIPFMALAFIVISFNGGIVINNDTQMTGDLFVIGEILYTAGYFYVFAIIQTLCSHLIAGKKPQEAVFFSAVGFLLLAGQAVGYLAGAGGSALQVSGTDLCMLAVFALLLGSLILIKGNPIWEDLGDAKPAEATLPRKGAFRIACDEVAAEAQLTPRETEVFMLLAHGRNLGIVQDQLVISRDTAKSHLRNIYRKLDVHSQQELMNIVDARADKLRKAQRTET</sequence>
<name>A0ABM7WM03_9ACTN</name>
<evidence type="ECO:0000256" key="4">
    <source>
        <dbReference type="SAM" id="MobiDB-lite"/>
    </source>
</evidence>
<dbReference type="SUPFAM" id="SSF46894">
    <property type="entry name" value="C-terminal effector domain of the bipartite response regulators"/>
    <property type="match status" value="1"/>
</dbReference>